<proteinExistence type="predicted"/>
<dbReference type="Pfam" id="PF03551">
    <property type="entry name" value="PadR"/>
    <property type="match status" value="1"/>
</dbReference>
<accession>A0A2T3FX76</accession>
<dbReference type="EMBL" id="JAJDKZ010000006">
    <property type="protein sequence ID" value="MCB8609586.1"/>
    <property type="molecule type" value="Genomic_DNA"/>
</dbReference>
<dbReference type="RefSeq" id="WP_106988216.1">
    <property type="nucleotide sequence ID" value="NZ_DAWBWI010000252.1"/>
</dbReference>
<dbReference type="Proteomes" id="UP001198439">
    <property type="component" value="Unassembled WGS sequence"/>
</dbReference>
<sequence>MPKREMEVLTPQMYYVLLVLHQPMHGYEIMNEITKITNGEITVGAGTLYTLLPKFEKECYIQLVKVENNKKIYQITNLGKKKLQKEKERMLKQISLLDQIGG</sequence>
<name>A0A2T3FX76_9FIRM</name>
<evidence type="ECO:0000259" key="1">
    <source>
        <dbReference type="Pfam" id="PF03551"/>
    </source>
</evidence>
<reference evidence="4" key="1">
    <citation type="submission" date="2018-03" db="EMBL/GenBank/DDBJ databases">
        <title>Lachnoclostridium SNUG30370 gen.nov., sp.nov., isolated from human faeces.</title>
        <authorList>
            <person name="Seo B."/>
            <person name="Jeon K."/>
            <person name="Ko G."/>
        </authorList>
    </citation>
    <scope>NUCLEOTIDE SEQUENCE [LARGE SCALE GENOMIC DNA]</scope>
    <source>
        <strain evidence="4">SNUG30370</strain>
    </source>
</reference>
<dbReference type="PANTHER" id="PTHR43252">
    <property type="entry name" value="TRANSCRIPTIONAL REGULATOR YQJI"/>
    <property type="match status" value="1"/>
</dbReference>
<feature type="domain" description="Transcription regulator PadR N-terminal" evidence="1">
    <location>
        <begin position="17"/>
        <end position="85"/>
    </location>
</feature>
<evidence type="ECO:0000313" key="4">
    <source>
        <dbReference type="Proteomes" id="UP000241201"/>
    </source>
</evidence>
<reference evidence="2" key="3">
    <citation type="submission" date="2021-10" db="EMBL/GenBank/DDBJ databases">
        <title>Collection of gut derived symbiotic bacterial strains cultured from healthy donors.</title>
        <authorList>
            <person name="Lin H."/>
            <person name="Littmann E."/>
            <person name="Kohout C."/>
            <person name="Pamer E.G."/>
        </authorList>
    </citation>
    <scope>NUCLEOTIDE SEQUENCE</scope>
    <source>
        <strain evidence="2">DFI.4.48</strain>
    </source>
</reference>
<dbReference type="InterPro" id="IPR036388">
    <property type="entry name" value="WH-like_DNA-bd_sf"/>
</dbReference>
<comment type="caution">
    <text evidence="3">The sequence shown here is derived from an EMBL/GenBank/DDBJ whole genome shotgun (WGS) entry which is preliminary data.</text>
</comment>
<dbReference type="PANTHER" id="PTHR43252:SF2">
    <property type="entry name" value="TRANSCRIPTION REGULATOR, PADR-LIKE FAMILY"/>
    <property type="match status" value="1"/>
</dbReference>
<reference evidence="3" key="2">
    <citation type="journal article" date="2019" name="Int. J. Syst. Evol. Microbiol.">
        <title>Faecalibacillus intestinalis gen. nov., sp. nov. and Faecalibacillus faecis sp. nov., isolated from human faeces.</title>
        <authorList>
            <person name="Seo B."/>
            <person name="Jeon K."/>
            <person name="Baek I."/>
            <person name="Lee Y.M."/>
            <person name="Baek K."/>
            <person name="Ko G."/>
        </authorList>
    </citation>
    <scope>NUCLEOTIDE SEQUENCE</scope>
    <source>
        <strain evidence="3">SNUG30370</strain>
    </source>
</reference>
<dbReference type="Gene3D" id="1.10.10.10">
    <property type="entry name" value="Winged helix-like DNA-binding domain superfamily/Winged helix DNA-binding domain"/>
    <property type="match status" value="1"/>
</dbReference>
<gene>
    <name evidence="3" type="ORF">C7U55_08595</name>
    <name evidence="2" type="ORF">LJD69_03110</name>
</gene>
<dbReference type="GeneID" id="77471146"/>
<dbReference type="InterPro" id="IPR036390">
    <property type="entry name" value="WH_DNA-bd_sf"/>
</dbReference>
<organism evidence="3 4">
    <name type="scientific">Faecalibacillus faecis</name>
    <dbReference type="NCBI Taxonomy" id="1982628"/>
    <lineage>
        <taxon>Bacteria</taxon>
        <taxon>Bacillati</taxon>
        <taxon>Bacillota</taxon>
        <taxon>Erysipelotrichia</taxon>
        <taxon>Erysipelotrichales</taxon>
        <taxon>Coprobacillaceae</taxon>
        <taxon>Faecalibacillus</taxon>
    </lineage>
</organism>
<protein>
    <submittedName>
        <fullName evidence="2 3">Transcriptional regulator</fullName>
    </submittedName>
</protein>
<dbReference type="AlphaFoldDB" id="A0A2T3FX76"/>
<evidence type="ECO:0000313" key="3">
    <source>
        <dbReference type="EMBL" id="PST39904.1"/>
    </source>
</evidence>
<dbReference type="Proteomes" id="UP000241201">
    <property type="component" value="Unassembled WGS sequence"/>
</dbReference>
<dbReference type="EMBL" id="PYLP01000010">
    <property type="protein sequence ID" value="PST39904.1"/>
    <property type="molecule type" value="Genomic_DNA"/>
</dbReference>
<dbReference type="SUPFAM" id="SSF46785">
    <property type="entry name" value="Winged helix' DNA-binding domain"/>
    <property type="match status" value="1"/>
</dbReference>
<keyword evidence="4" id="KW-1185">Reference proteome</keyword>
<evidence type="ECO:0000313" key="2">
    <source>
        <dbReference type="EMBL" id="MCB8609586.1"/>
    </source>
</evidence>
<dbReference type="InterPro" id="IPR005149">
    <property type="entry name" value="Tscrpt_reg_PadR_N"/>
</dbReference>